<evidence type="ECO:0000256" key="3">
    <source>
        <dbReference type="ARBA" id="ARBA00022722"/>
    </source>
</evidence>
<keyword evidence="4 9" id="KW-0479">Metal-binding</keyword>
<accession>A0A3P2A2D8</accession>
<comment type="function">
    <text evidence="9">CRISPR (clustered regularly interspaced short palindromic repeat), is an adaptive immune system that provides protection against mobile genetic elements (viruses, transposable elements and conjugative plasmids). CRISPR clusters contain sequences complementary to antecedent mobile elements and target invading nucleic acids. CRISPR clusters are transcribed and processed into CRISPR RNA (crRNA). Functions as a ssRNA-specific endoribonuclease. Involved in the integration of spacer DNA into the CRISPR cassette.</text>
</comment>
<protein>
    <recommendedName>
        <fullName evidence="9">CRISPR-associated endoribonuclease Cas2</fullName>
        <ecNumber evidence="9">3.1.-.-</ecNumber>
    </recommendedName>
</protein>
<dbReference type="GO" id="GO:0046872">
    <property type="term" value="F:metal ion binding"/>
    <property type="evidence" value="ECO:0007669"/>
    <property type="project" value="UniProtKB-UniRule"/>
</dbReference>
<comment type="similarity">
    <text evidence="2 9">Belongs to the CRISPR-associated endoribonuclease Cas2 protein family.</text>
</comment>
<reference evidence="10 11" key="1">
    <citation type="submission" date="2018-11" db="EMBL/GenBank/DDBJ databases">
        <title>Genomes From Bacteria Associated with the Canine Oral Cavity: a Test Case for Automated Genome-Based Taxonomic Assignment.</title>
        <authorList>
            <person name="Coil D.A."/>
            <person name="Jospin G."/>
            <person name="Darling A.E."/>
            <person name="Wallis C."/>
            <person name="Davis I.J."/>
            <person name="Harris S."/>
            <person name="Eisen J.A."/>
            <person name="Holcombe L.J."/>
            <person name="O'Flynn C."/>
        </authorList>
    </citation>
    <scope>NUCLEOTIDE SEQUENCE [LARGE SCALE GENOMIC DNA]</scope>
    <source>
        <strain evidence="10 11">COT-280</strain>
    </source>
</reference>
<dbReference type="GO" id="GO:0043571">
    <property type="term" value="P:maintenance of CRISPR repeat elements"/>
    <property type="evidence" value="ECO:0007669"/>
    <property type="project" value="UniProtKB-UniRule"/>
</dbReference>
<evidence type="ECO:0000256" key="2">
    <source>
        <dbReference type="ARBA" id="ARBA00009959"/>
    </source>
</evidence>
<evidence type="ECO:0000313" key="11">
    <source>
        <dbReference type="Proteomes" id="UP000269923"/>
    </source>
</evidence>
<dbReference type="GO" id="GO:0004521">
    <property type="term" value="F:RNA endonuclease activity"/>
    <property type="evidence" value="ECO:0007669"/>
    <property type="project" value="InterPro"/>
</dbReference>
<keyword evidence="7 9" id="KW-0460">Magnesium</keyword>
<comment type="subunit">
    <text evidence="9">Homodimer, forms a heterotetramer with a Cas1 homodimer.</text>
</comment>
<evidence type="ECO:0000256" key="1">
    <source>
        <dbReference type="ARBA" id="ARBA00001946"/>
    </source>
</evidence>
<dbReference type="Pfam" id="PF09827">
    <property type="entry name" value="CRISPR_Cas2"/>
    <property type="match status" value="1"/>
</dbReference>
<dbReference type="AlphaFoldDB" id="A0A3P2A2D8"/>
<gene>
    <name evidence="9 10" type="primary">cas2</name>
    <name evidence="10" type="ORF">EII21_08160</name>
</gene>
<dbReference type="InterPro" id="IPR021127">
    <property type="entry name" value="CRISPR_associated_Cas2"/>
</dbReference>
<name>A0A3P2A2D8_9NEIS</name>
<dbReference type="GO" id="GO:0016787">
    <property type="term" value="F:hydrolase activity"/>
    <property type="evidence" value="ECO:0007669"/>
    <property type="project" value="UniProtKB-KW"/>
</dbReference>
<dbReference type="HAMAP" id="MF_01471">
    <property type="entry name" value="Cas2"/>
    <property type="match status" value="1"/>
</dbReference>
<dbReference type="Gene3D" id="3.30.70.240">
    <property type="match status" value="1"/>
</dbReference>
<keyword evidence="6 9" id="KW-0378">Hydrolase</keyword>
<comment type="caution">
    <text evidence="10">The sequence shown here is derived from an EMBL/GenBank/DDBJ whole genome shotgun (WGS) entry which is preliminary data.</text>
</comment>
<keyword evidence="8 9" id="KW-0051">Antiviral defense</keyword>
<keyword evidence="5 9" id="KW-0255">Endonuclease</keyword>
<dbReference type="GO" id="GO:0051607">
    <property type="term" value="P:defense response to virus"/>
    <property type="evidence" value="ECO:0007669"/>
    <property type="project" value="UniProtKB-UniRule"/>
</dbReference>
<dbReference type="Proteomes" id="UP000269923">
    <property type="component" value="Unassembled WGS sequence"/>
</dbReference>
<keyword evidence="3 9" id="KW-0540">Nuclease</keyword>
<comment type="cofactor">
    <cofactor evidence="1 9">
        <name>Mg(2+)</name>
        <dbReference type="ChEBI" id="CHEBI:18420"/>
    </cofactor>
</comment>
<dbReference type="InterPro" id="IPR019199">
    <property type="entry name" value="Virulence_VapD/CRISPR_Cas2"/>
</dbReference>
<organism evidence="10 11">
    <name type="scientific">Conchiformibius steedae</name>
    <dbReference type="NCBI Taxonomy" id="153493"/>
    <lineage>
        <taxon>Bacteria</taxon>
        <taxon>Pseudomonadati</taxon>
        <taxon>Pseudomonadota</taxon>
        <taxon>Betaproteobacteria</taxon>
        <taxon>Neisseriales</taxon>
        <taxon>Neisseriaceae</taxon>
        <taxon>Conchiformibius</taxon>
    </lineage>
</organism>
<evidence type="ECO:0000313" key="10">
    <source>
        <dbReference type="EMBL" id="RRD89592.1"/>
    </source>
</evidence>
<feature type="binding site" evidence="9">
    <location>
        <position position="13"/>
    </location>
    <ligand>
        <name>Mg(2+)</name>
        <dbReference type="ChEBI" id="CHEBI:18420"/>
        <note>catalytic</note>
    </ligand>
</feature>
<evidence type="ECO:0000256" key="4">
    <source>
        <dbReference type="ARBA" id="ARBA00022723"/>
    </source>
</evidence>
<dbReference type="NCBIfam" id="TIGR01573">
    <property type="entry name" value="cas2"/>
    <property type="match status" value="1"/>
</dbReference>
<evidence type="ECO:0000256" key="5">
    <source>
        <dbReference type="ARBA" id="ARBA00022759"/>
    </source>
</evidence>
<dbReference type="OrthoDB" id="9798176at2"/>
<evidence type="ECO:0000256" key="6">
    <source>
        <dbReference type="ARBA" id="ARBA00022801"/>
    </source>
</evidence>
<evidence type="ECO:0000256" key="7">
    <source>
        <dbReference type="ARBA" id="ARBA00022842"/>
    </source>
</evidence>
<dbReference type="SUPFAM" id="SSF143430">
    <property type="entry name" value="TTP0101/SSO1404-like"/>
    <property type="match status" value="1"/>
</dbReference>
<dbReference type="EMBL" id="RQYC01000013">
    <property type="protein sequence ID" value="RRD89592.1"/>
    <property type="molecule type" value="Genomic_DNA"/>
</dbReference>
<dbReference type="RefSeq" id="WP_124795482.1">
    <property type="nucleotide sequence ID" value="NZ_RQYC01000013.1"/>
</dbReference>
<dbReference type="EC" id="3.1.-.-" evidence="9"/>
<sequence length="93" mass="10578">MTPQRQYYLFAYDIGCPKRQAKVRHLLQGYATGSQQSLFVCWLTRSEYQTLCQRLPALLGKGDTLHCTVLSQNAEALLFGIAKPLRYHAFIIG</sequence>
<proteinExistence type="inferred from homology"/>
<evidence type="ECO:0000256" key="9">
    <source>
        <dbReference type="HAMAP-Rule" id="MF_01471"/>
    </source>
</evidence>
<keyword evidence="11" id="KW-1185">Reference proteome</keyword>
<evidence type="ECO:0000256" key="8">
    <source>
        <dbReference type="ARBA" id="ARBA00023118"/>
    </source>
</evidence>